<feature type="compositionally biased region" description="Basic and acidic residues" evidence="2">
    <location>
        <begin position="50"/>
        <end position="68"/>
    </location>
</feature>
<reference evidence="4" key="1">
    <citation type="submission" date="2016-06" db="EMBL/GenBank/DDBJ databases">
        <title>Parallel loss of symbiosis genes in relatives of nitrogen-fixing non-legume Parasponia.</title>
        <authorList>
            <person name="Van Velzen R."/>
            <person name="Holmer R."/>
            <person name="Bu F."/>
            <person name="Rutten L."/>
            <person name="Van Zeijl A."/>
            <person name="Liu W."/>
            <person name="Santuari L."/>
            <person name="Cao Q."/>
            <person name="Sharma T."/>
            <person name="Shen D."/>
            <person name="Roswanjaya Y."/>
            <person name="Wardhani T."/>
            <person name="Kalhor M.S."/>
            <person name="Jansen J."/>
            <person name="Van den Hoogen J."/>
            <person name="Gungor B."/>
            <person name="Hartog M."/>
            <person name="Hontelez J."/>
            <person name="Verver J."/>
            <person name="Yang W.-C."/>
            <person name="Schijlen E."/>
            <person name="Repin R."/>
            <person name="Schilthuizen M."/>
            <person name="Schranz E."/>
            <person name="Heidstra R."/>
            <person name="Miyata K."/>
            <person name="Fedorova E."/>
            <person name="Kohlen W."/>
            <person name="Bisseling T."/>
            <person name="Smit S."/>
            <person name="Geurts R."/>
        </authorList>
    </citation>
    <scope>NUCLEOTIDE SEQUENCE [LARGE SCALE GENOMIC DNA]</scope>
    <source>
        <strain evidence="4">cv. WU1-14</strain>
    </source>
</reference>
<protein>
    <submittedName>
        <fullName evidence="3">Uncharacterized protein</fullName>
    </submittedName>
</protein>
<dbReference type="AlphaFoldDB" id="A0A2P5BE08"/>
<feature type="region of interest" description="Disordered" evidence="2">
    <location>
        <begin position="30"/>
        <end position="70"/>
    </location>
</feature>
<dbReference type="EMBL" id="JXTB01000301">
    <property type="protein sequence ID" value="PON46986.1"/>
    <property type="molecule type" value="Genomic_DNA"/>
</dbReference>
<keyword evidence="1" id="KW-0175">Coiled coil</keyword>
<name>A0A2P5BE08_PARAD</name>
<evidence type="ECO:0000256" key="2">
    <source>
        <dbReference type="SAM" id="MobiDB-lite"/>
    </source>
</evidence>
<feature type="coiled-coil region" evidence="1">
    <location>
        <begin position="263"/>
        <end position="290"/>
    </location>
</feature>
<comment type="caution">
    <text evidence="3">The sequence shown here is derived from an EMBL/GenBank/DDBJ whole genome shotgun (WGS) entry which is preliminary data.</text>
</comment>
<evidence type="ECO:0000313" key="4">
    <source>
        <dbReference type="Proteomes" id="UP000237105"/>
    </source>
</evidence>
<dbReference type="Proteomes" id="UP000237105">
    <property type="component" value="Unassembled WGS sequence"/>
</dbReference>
<proteinExistence type="predicted"/>
<accession>A0A2P5BE08</accession>
<evidence type="ECO:0000313" key="3">
    <source>
        <dbReference type="EMBL" id="PON46986.1"/>
    </source>
</evidence>
<sequence>MGKPVVAFQSSPSDILFDLLEDQIEGMVVGEATNDKEKETMADSVGASNEEVKKPKNEHNDEKQDDAGQHCIQSENLDKVNENIEVSKGEGHQDIEMESCAEFFNSLNLDTIDDVIRSAYATKNTDEFKAIVPYIGFGSECKLVEFTPVVSKCEPKPGAQLKSLYINIFESSEPVQEPKKKCVAKRKVKGLYPFKTDLLAEVDSNVDTKFNDWFEKGFKQDNNDYGLFLIVFAMCIIRGMTHKISRDLDIDWYRNKICVKLYHHTLKKQLENYESESEGLGRRLKQKKNG</sequence>
<dbReference type="OrthoDB" id="1241354at2759"/>
<keyword evidence="4" id="KW-1185">Reference proteome</keyword>
<organism evidence="3 4">
    <name type="scientific">Parasponia andersonii</name>
    <name type="common">Sponia andersonii</name>
    <dbReference type="NCBI Taxonomy" id="3476"/>
    <lineage>
        <taxon>Eukaryota</taxon>
        <taxon>Viridiplantae</taxon>
        <taxon>Streptophyta</taxon>
        <taxon>Embryophyta</taxon>
        <taxon>Tracheophyta</taxon>
        <taxon>Spermatophyta</taxon>
        <taxon>Magnoliopsida</taxon>
        <taxon>eudicotyledons</taxon>
        <taxon>Gunneridae</taxon>
        <taxon>Pentapetalae</taxon>
        <taxon>rosids</taxon>
        <taxon>fabids</taxon>
        <taxon>Rosales</taxon>
        <taxon>Cannabaceae</taxon>
        <taxon>Parasponia</taxon>
    </lineage>
</organism>
<evidence type="ECO:0000256" key="1">
    <source>
        <dbReference type="SAM" id="Coils"/>
    </source>
</evidence>
<gene>
    <name evidence="3" type="ORF">PanWU01x14_247310</name>
</gene>